<dbReference type="InterPro" id="IPR036318">
    <property type="entry name" value="FAD-bd_PCMH-like_sf"/>
</dbReference>
<dbReference type="Proteomes" id="UP000054024">
    <property type="component" value="Unassembled WGS sequence"/>
</dbReference>
<dbReference type="InterPro" id="IPR016166">
    <property type="entry name" value="FAD-bd_PCMH"/>
</dbReference>
<dbReference type="SUPFAM" id="SSF56176">
    <property type="entry name" value="FAD-binding/transporter-associated domain-like"/>
    <property type="match status" value="1"/>
</dbReference>
<name>A0A117P5V3_9ACTN</name>
<keyword evidence="3" id="KW-1185">Reference proteome</keyword>
<dbReference type="RefSeq" id="WP_062152710.1">
    <property type="nucleotide sequence ID" value="NZ_KQ947989.1"/>
</dbReference>
<accession>A0A117P5V3</accession>
<feature type="domain" description="FAD-binding PCMH-type" evidence="1">
    <location>
        <begin position="1"/>
        <end position="174"/>
    </location>
</feature>
<dbReference type="InterPro" id="IPR051312">
    <property type="entry name" value="Diverse_Substr_Oxidored"/>
</dbReference>
<dbReference type="AlphaFoldDB" id="A0A117P5V3"/>
<dbReference type="PANTHER" id="PTHR42659:SF9">
    <property type="entry name" value="XANTHINE DEHYDROGENASE FAD-BINDING SUBUNIT XDHB-RELATED"/>
    <property type="match status" value="1"/>
</dbReference>
<dbReference type="GO" id="GO:0016491">
    <property type="term" value="F:oxidoreductase activity"/>
    <property type="evidence" value="ECO:0007669"/>
    <property type="project" value="InterPro"/>
</dbReference>
<dbReference type="InterPro" id="IPR002346">
    <property type="entry name" value="Mopterin_DH_FAD-bd"/>
</dbReference>
<dbReference type="PROSITE" id="PS51387">
    <property type="entry name" value="FAD_PCMH"/>
    <property type="match status" value="1"/>
</dbReference>
<evidence type="ECO:0000313" key="2">
    <source>
        <dbReference type="EMBL" id="KUM73643.1"/>
    </source>
</evidence>
<gene>
    <name evidence="2" type="ORF">AQI70_22005</name>
</gene>
<dbReference type="GO" id="GO:0071949">
    <property type="term" value="F:FAD binding"/>
    <property type="evidence" value="ECO:0007669"/>
    <property type="project" value="InterPro"/>
</dbReference>
<dbReference type="InterPro" id="IPR016169">
    <property type="entry name" value="FAD-bd_PCMH_sub2"/>
</dbReference>
<evidence type="ECO:0000259" key="1">
    <source>
        <dbReference type="PROSITE" id="PS51387"/>
    </source>
</evidence>
<evidence type="ECO:0000313" key="3">
    <source>
        <dbReference type="Proteomes" id="UP000054024"/>
    </source>
</evidence>
<dbReference type="STRING" id="146536.AQI70_22005"/>
<dbReference type="EMBL" id="LMWJ01000015">
    <property type="protein sequence ID" value="KUM73643.1"/>
    <property type="molecule type" value="Genomic_DNA"/>
</dbReference>
<proteinExistence type="predicted"/>
<dbReference type="OrthoDB" id="3574189at2"/>
<dbReference type="Gene3D" id="3.30.465.10">
    <property type="match status" value="1"/>
</dbReference>
<sequence>MDLTSVREVVDSRRDLPWARGDAWLAGGTFLFAEPQPGLVRLRDLTAMGRQPLTVTEQGLSVAATCTIAELLAFAEDGPGAWPRARETIAQCCRAFSSSPKVWSTATVGGNICLALPAAPMISLAVAFDAVLELRSLDGDGRVVPAAEFVTGAGRTVLRPGEVLRSLVLPSSVLGLRSGMRRAALRPQGRSAAVVTGIHDPVTQRLTIGITAAVSRPVTVSFPSVPSADRMRRSVLHALPMHLIVDDVHGLPAWRRHLAVHLAEEVRQHLMAQE</sequence>
<dbReference type="PANTHER" id="PTHR42659">
    <property type="entry name" value="XANTHINE DEHYDROGENASE SUBUNIT C-RELATED"/>
    <property type="match status" value="1"/>
</dbReference>
<protein>
    <recommendedName>
        <fullName evidence="1">FAD-binding PCMH-type domain-containing protein</fullName>
    </recommendedName>
</protein>
<dbReference type="Pfam" id="PF00941">
    <property type="entry name" value="FAD_binding_5"/>
    <property type="match status" value="1"/>
</dbReference>
<organism evidence="2 3">
    <name type="scientific">Streptomyces curacoi</name>
    <dbReference type="NCBI Taxonomy" id="146536"/>
    <lineage>
        <taxon>Bacteria</taxon>
        <taxon>Bacillati</taxon>
        <taxon>Actinomycetota</taxon>
        <taxon>Actinomycetes</taxon>
        <taxon>Kitasatosporales</taxon>
        <taxon>Streptomycetaceae</taxon>
        <taxon>Streptomyces</taxon>
    </lineage>
</organism>
<comment type="caution">
    <text evidence="2">The sequence shown here is derived from an EMBL/GenBank/DDBJ whole genome shotgun (WGS) entry which is preliminary data.</text>
</comment>
<reference evidence="2 3" key="1">
    <citation type="submission" date="2015-10" db="EMBL/GenBank/DDBJ databases">
        <title>Draft genome sequence of Streptomyces curacoi DSM 40107, type strain for the species Streptomyces curacoi.</title>
        <authorList>
            <person name="Ruckert C."/>
            <person name="Winkler A."/>
            <person name="Kalinowski J."/>
            <person name="Kampfer P."/>
            <person name="Glaeser S."/>
        </authorList>
    </citation>
    <scope>NUCLEOTIDE SEQUENCE [LARGE SCALE GENOMIC DNA]</scope>
    <source>
        <strain evidence="2 3">DSM 40107</strain>
    </source>
</reference>